<evidence type="ECO:0000256" key="2">
    <source>
        <dbReference type="SAM" id="Phobius"/>
    </source>
</evidence>
<dbReference type="WBParaSite" id="Gr19_v10_g10420.t1">
    <property type="protein sequence ID" value="Gr19_v10_g10420.t1"/>
    <property type="gene ID" value="Gr19_v10_g10420"/>
</dbReference>
<feature type="region of interest" description="Disordered" evidence="1">
    <location>
        <begin position="1"/>
        <end position="27"/>
    </location>
</feature>
<proteinExistence type="predicted"/>
<feature type="transmembrane region" description="Helical" evidence="2">
    <location>
        <begin position="206"/>
        <end position="229"/>
    </location>
</feature>
<keyword evidence="2" id="KW-0472">Membrane</keyword>
<feature type="transmembrane region" description="Helical" evidence="2">
    <location>
        <begin position="301"/>
        <end position="324"/>
    </location>
</feature>
<keyword evidence="2" id="KW-1133">Transmembrane helix</keyword>
<organism evidence="3 4">
    <name type="scientific">Globodera rostochiensis</name>
    <name type="common">Golden nematode worm</name>
    <name type="synonym">Heterodera rostochiensis</name>
    <dbReference type="NCBI Taxonomy" id="31243"/>
    <lineage>
        <taxon>Eukaryota</taxon>
        <taxon>Metazoa</taxon>
        <taxon>Ecdysozoa</taxon>
        <taxon>Nematoda</taxon>
        <taxon>Chromadorea</taxon>
        <taxon>Rhabditida</taxon>
        <taxon>Tylenchina</taxon>
        <taxon>Tylenchomorpha</taxon>
        <taxon>Tylenchoidea</taxon>
        <taxon>Heteroderidae</taxon>
        <taxon>Heteroderinae</taxon>
        <taxon>Globodera</taxon>
    </lineage>
</organism>
<dbReference type="Proteomes" id="UP000887572">
    <property type="component" value="Unplaced"/>
</dbReference>
<evidence type="ECO:0000313" key="3">
    <source>
        <dbReference type="Proteomes" id="UP000887572"/>
    </source>
</evidence>
<feature type="transmembrane region" description="Helical" evidence="2">
    <location>
        <begin position="270"/>
        <end position="289"/>
    </location>
</feature>
<keyword evidence="3" id="KW-1185">Reference proteome</keyword>
<dbReference type="AlphaFoldDB" id="A0A914GR57"/>
<evidence type="ECO:0000313" key="4">
    <source>
        <dbReference type="WBParaSite" id="Gr19_v10_g10420.t1"/>
    </source>
</evidence>
<feature type="transmembrane region" description="Helical" evidence="2">
    <location>
        <begin position="154"/>
        <end position="174"/>
    </location>
</feature>
<accession>A0A914GR57</accession>
<name>A0A914GR57_GLORO</name>
<feature type="region of interest" description="Disordered" evidence="1">
    <location>
        <begin position="97"/>
        <end position="136"/>
    </location>
</feature>
<sequence>MHCSPSSSPSLLPSAASSALAMPPSSSTLLPSSVAVTFFPSTAQVGPTTADEMSANPFLSHKRRRGHSPPAAEPQQSFRRLEDENISSGGHLAHANFIAIPPTPNAPREQQQNVNIHRRKEQQQRHSTGGKEVGRDGEGLPVVIQQKVFENYHLVAYTLVIVTYLLAFCEYLYLRLLSLIFADPLVYRRNCEKHHYEVVYRNELHFASGCAVFLVTSVYQLVCFFLLTVSSRFMEVKRTYSHVISIEQRLRHELVFAVQRTMFATLYPTFAIYLMCSAVILCSIFYMVGLRDQIVHVGSLVLIYLFDLFVVLYFLAFPVLGVLFHPDIDCRARLARRCCWRNRRATGADQPISVGGKSMQTTAASEEHTGVHPTSDGTGGFTTAIRNTKIAGVTDKAPRTKPSGGVFAPGGGAVRSVPAALETMARGDAEGGSVCSVPKIQQPIAQLVSAKNYGSLERRPRRAIMAENADSTLPTGTSVRIRAIRQRRRGDKYRRLREGSDESAECRQGTMDKAKTEAQERGTAEAFGTEERKAQGKRWHAADSGDGEAWEDAGTVSC</sequence>
<reference evidence="4" key="1">
    <citation type="submission" date="2022-11" db="UniProtKB">
        <authorList>
            <consortium name="WormBaseParasite"/>
        </authorList>
    </citation>
    <scope>IDENTIFICATION</scope>
</reference>
<feature type="compositionally biased region" description="Basic and acidic residues" evidence="1">
    <location>
        <begin position="510"/>
        <end position="534"/>
    </location>
</feature>
<feature type="region of interest" description="Disordered" evidence="1">
    <location>
        <begin position="490"/>
        <end position="558"/>
    </location>
</feature>
<keyword evidence="2" id="KW-0812">Transmembrane</keyword>
<evidence type="ECO:0000256" key="1">
    <source>
        <dbReference type="SAM" id="MobiDB-lite"/>
    </source>
</evidence>
<protein>
    <submittedName>
        <fullName evidence="4">G protein-coupled receptor</fullName>
    </submittedName>
</protein>